<protein>
    <submittedName>
        <fullName evidence="1">Uncharacterized protein</fullName>
    </submittedName>
</protein>
<dbReference type="AlphaFoldDB" id="A0A1J9PY04"/>
<proteinExistence type="predicted"/>
<evidence type="ECO:0000313" key="2">
    <source>
        <dbReference type="Proteomes" id="UP000242791"/>
    </source>
</evidence>
<accession>A0A1J9PY04</accession>
<comment type="caution">
    <text evidence="1">The sequence shown here is derived from an EMBL/GenBank/DDBJ whole genome shotgun (WGS) entry which is preliminary data.</text>
</comment>
<evidence type="ECO:0000313" key="1">
    <source>
        <dbReference type="EMBL" id="OJD21209.1"/>
    </source>
</evidence>
<dbReference type="EMBL" id="LGTZ01001508">
    <property type="protein sequence ID" value="OJD21209.1"/>
    <property type="molecule type" value="Genomic_DNA"/>
</dbReference>
<dbReference type="Proteomes" id="UP000242791">
    <property type="component" value="Unassembled WGS sequence"/>
</dbReference>
<dbReference type="VEuPathDB" id="FungiDB:ACJ73_07451"/>
<name>A0A1J9PY04_9EURO</name>
<organism evidence="1 2">
    <name type="scientific">Blastomyces percursus</name>
    <dbReference type="NCBI Taxonomy" id="1658174"/>
    <lineage>
        <taxon>Eukaryota</taxon>
        <taxon>Fungi</taxon>
        <taxon>Dikarya</taxon>
        <taxon>Ascomycota</taxon>
        <taxon>Pezizomycotina</taxon>
        <taxon>Eurotiomycetes</taxon>
        <taxon>Eurotiomycetidae</taxon>
        <taxon>Onygenales</taxon>
        <taxon>Ajellomycetaceae</taxon>
        <taxon>Blastomyces</taxon>
    </lineage>
</organism>
<keyword evidence="2" id="KW-1185">Reference proteome</keyword>
<gene>
    <name evidence="1" type="ORF">ACJ73_07451</name>
</gene>
<sequence>MGDTACFAHPRFYPVTPYAVDCPLGSLASVNFRTAYRELDDEYPQSLWDTTLIRITTQLQEIPKAANSTCDPFIRDPQIFVPMSSLQ</sequence>
<reference evidence="1 2" key="1">
    <citation type="submission" date="2015-08" db="EMBL/GenBank/DDBJ databases">
        <title>Emmonsia species relationships and genome sequence.</title>
        <authorList>
            <person name="Cuomo C.A."/>
            <person name="Schwartz I.S."/>
            <person name="Kenyon C."/>
            <person name="De Hoog G.S."/>
            <person name="Govender N.P."/>
            <person name="Botha A."/>
            <person name="Moreno L."/>
            <person name="De Vries M."/>
            <person name="Munoz J.F."/>
            <person name="Stielow J.B."/>
        </authorList>
    </citation>
    <scope>NUCLEOTIDE SEQUENCE [LARGE SCALE GENOMIC DNA]</scope>
    <source>
        <strain evidence="1 2">EI222</strain>
    </source>
</reference>